<evidence type="ECO:0000313" key="1">
    <source>
        <dbReference type="EMBL" id="MEY8763092.1"/>
    </source>
</evidence>
<evidence type="ECO:0000313" key="2">
    <source>
        <dbReference type="Proteomes" id="UP001565220"/>
    </source>
</evidence>
<sequence>MFQKAFLNSVEIAVGKWEGICWLLLEYYMGIRIEDNYFGGNCIDEKYG</sequence>
<comment type="caution">
    <text evidence="1">The sequence shown here is derived from an EMBL/GenBank/DDBJ whole genome shotgun (WGS) entry which is preliminary data.</text>
</comment>
<name>A0ABV4DVT3_9CLOT</name>
<organism evidence="1 2">
    <name type="scientific">Clostridium lapidicellarium</name>
    <dbReference type="NCBI Taxonomy" id="3240931"/>
    <lineage>
        <taxon>Bacteria</taxon>
        <taxon>Bacillati</taxon>
        <taxon>Bacillota</taxon>
        <taxon>Clostridia</taxon>
        <taxon>Eubacteriales</taxon>
        <taxon>Clostridiaceae</taxon>
        <taxon>Clostridium</taxon>
    </lineage>
</organism>
<proteinExistence type="predicted"/>
<keyword evidence="2" id="KW-1185">Reference proteome</keyword>
<reference evidence="1 2" key="1">
    <citation type="submission" date="2024-08" db="EMBL/GenBank/DDBJ databases">
        <title>Clostridium lapicellarii sp. nov., and Clostridium renhuaiense sp. nov., two species isolated from the mud in a fermentation cellar used for producing sauce-flavour Chinese liquors.</title>
        <authorList>
            <person name="Yang F."/>
            <person name="Wang H."/>
            <person name="Chen L.Q."/>
            <person name="Zhou N."/>
            <person name="Lu J.J."/>
            <person name="Pu X.X."/>
            <person name="Wan B."/>
            <person name="Wang L."/>
            <person name="Liu S.J."/>
        </authorList>
    </citation>
    <scope>NUCLEOTIDE SEQUENCE [LARGE SCALE GENOMIC DNA]</scope>
    <source>
        <strain evidence="1 2">MT-113</strain>
    </source>
</reference>
<gene>
    <name evidence="1" type="ORF">AB8S09_05430</name>
</gene>
<dbReference type="EMBL" id="JBGFFE010000005">
    <property type="protein sequence ID" value="MEY8763092.1"/>
    <property type="molecule type" value="Genomic_DNA"/>
</dbReference>
<accession>A0ABV4DVT3</accession>
<dbReference type="Proteomes" id="UP001565220">
    <property type="component" value="Unassembled WGS sequence"/>
</dbReference>
<protein>
    <submittedName>
        <fullName evidence="1">Uncharacterized protein</fullName>
    </submittedName>
</protein>